<sequence length="315" mass="33735" precursor="true">MRAFLTGLMLAGITVGGQAQAQAQAIDDPQANVVEALVVSAKLPGPAWWRVSDGDTTIYVMGMPSMLPKGQAWDKTVLERRLDGAFALLTPPVWQAGLTDIPAMLRLRGSLKDDGAWTARAPALAARTQHAWTAVDKNDDGWRKWKPLFVALQLNGKANKQAQLQMSEPDRTIEKLARERRVKARPAAVHKAMPMLKSLVRENSEAAGLTCLSETLDAVEAGSAPARAAADAWAQGRVKEALAAPRSAERCELLLPGVSDLKRQLVDDEVGGLTDLLKTPGHAVAIFPLRALVAEGGVLDKLRAKGITVRTPGDG</sequence>
<dbReference type="PATRIC" id="fig|1292034.3.peg.3285"/>
<proteinExistence type="predicted"/>
<evidence type="ECO:0000313" key="2">
    <source>
        <dbReference type="EMBL" id="ENZ80734.1"/>
    </source>
</evidence>
<dbReference type="CDD" id="cd14788">
    <property type="entry name" value="GumN"/>
    <property type="match status" value="1"/>
</dbReference>
<dbReference type="STRING" id="1292034.OR37_03314"/>
<protein>
    <recommendedName>
        <fullName evidence="4">TraB/GumN family protein</fullName>
    </recommendedName>
</protein>
<dbReference type="OrthoDB" id="7181390at2"/>
<gene>
    <name evidence="2" type="ORF">OR37_03314</name>
</gene>
<feature type="signal peptide" evidence="1">
    <location>
        <begin position="1"/>
        <end position="21"/>
    </location>
</feature>
<evidence type="ECO:0000313" key="3">
    <source>
        <dbReference type="Proteomes" id="UP000013063"/>
    </source>
</evidence>
<feature type="chain" id="PRO_5004339822" description="TraB/GumN family protein" evidence="1">
    <location>
        <begin position="22"/>
        <end position="315"/>
    </location>
</feature>
<evidence type="ECO:0000256" key="1">
    <source>
        <dbReference type="SAM" id="SignalP"/>
    </source>
</evidence>
<dbReference type="eggNOG" id="COG3735">
    <property type="taxonomic scope" value="Bacteria"/>
</dbReference>
<dbReference type="InterPro" id="IPR002816">
    <property type="entry name" value="TraB/PrgY/GumN_fam"/>
</dbReference>
<evidence type="ECO:0008006" key="4">
    <source>
        <dbReference type="Google" id="ProtNLM"/>
    </source>
</evidence>
<comment type="caution">
    <text evidence="2">The sequence shown here is derived from an EMBL/GenBank/DDBJ whole genome shotgun (WGS) entry which is preliminary data.</text>
</comment>
<dbReference type="Proteomes" id="UP000013063">
    <property type="component" value="Unassembled WGS sequence"/>
</dbReference>
<dbReference type="AlphaFoldDB" id="R0EFC9"/>
<accession>R0EFC9</accession>
<keyword evidence="3" id="KW-1185">Reference proteome</keyword>
<name>R0EFC9_CAUVI</name>
<reference evidence="2 3" key="1">
    <citation type="journal article" date="2013" name="Genome Announc.">
        <title>Draft Genome Sequence for Caulobacter sp. Strain OR37, a Bacterium Tolerant to Heavy Metals.</title>
        <authorList>
            <person name="Utturkar S.M."/>
            <person name="Bollmann A."/>
            <person name="Brzoska R.M."/>
            <person name="Klingeman D.M."/>
            <person name="Epstein S.E."/>
            <person name="Palumbo A.V."/>
            <person name="Brown S.D."/>
        </authorList>
    </citation>
    <scope>NUCLEOTIDE SEQUENCE [LARGE SCALE GENOMIC DNA]</scope>
    <source>
        <strain evidence="2 3">OR37</strain>
    </source>
</reference>
<keyword evidence="1" id="KW-0732">Signal</keyword>
<dbReference type="RefSeq" id="WP_004622321.1">
    <property type="nucleotide sequence ID" value="NZ_APMP01000026.1"/>
</dbReference>
<dbReference type="EMBL" id="APMP01000026">
    <property type="protein sequence ID" value="ENZ80734.1"/>
    <property type="molecule type" value="Genomic_DNA"/>
</dbReference>
<organism evidence="2 3">
    <name type="scientific">Caulobacter vibrioides OR37</name>
    <dbReference type="NCBI Taxonomy" id="1292034"/>
    <lineage>
        <taxon>Bacteria</taxon>
        <taxon>Pseudomonadati</taxon>
        <taxon>Pseudomonadota</taxon>
        <taxon>Alphaproteobacteria</taxon>
        <taxon>Caulobacterales</taxon>
        <taxon>Caulobacteraceae</taxon>
        <taxon>Caulobacter</taxon>
    </lineage>
</organism>
<dbReference type="Pfam" id="PF01963">
    <property type="entry name" value="TraB_PrgY_gumN"/>
    <property type="match status" value="1"/>
</dbReference>